<accession>A0A0D7ACT5</accession>
<feature type="signal peptide" evidence="1">
    <location>
        <begin position="1"/>
        <end position="22"/>
    </location>
</feature>
<evidence type="ECO:0000313" key="2">
    <source>
        <dbReference type="EMBL" id="KIY48224.1"/>
    </source>
</evidence>
<name>A0A0D7ACT5_9AGAR</name>
<evidence type="ECO:0000313" key="3">
    <source>
        <dbReference type="Proteomes" id="UP000054144"/>
    </source>
</evidence>
<sequence>MCTLRSRALSALGLTLLLGTLCKDLSAGWRYNGPKASSLLAARRVFKEKLSGNRVGQQKVLQFERENGEGPHVTGWVIVSQAKNECPGSILPIDRIQLNILIERSKYLLAAMLLGASALQLVHTYLLHDLDGFRDIEQDNNTHDLSHGYTIVQSDVAAARL</sequence>
<organism evidence="2 3">
    <name type="scientific">Fistulina hepatica ATCC 64428</name>
    <dbReference type="NCBI Taxonomy" id="1128425"/>
    <lineage>
        <taxon>Eukaryota</taxon>
        <taxon>Fungi</taxon>
        <taxon>Dikarya</taxon>
        <taxon>Basidiomycota</taxon>
        <taxon>Agaricomycotina</taxon>
        <taxon>Agaricomycetes</taxon>
        <taxon>Agaricomycetidae</taxon>
        <taxon>Agaricales</taxon>
        <taxon>Fistulinaceae</taxon>
        <taxon>Fistulina</taxon>
    </lineage>
</organism>
<dbReference type="AlphaFoldDB" id="A0A0D7ACT5"/>
<keyword evidence="3" id="KW-1185">Reference proteome</keyword>
<evidence type="ECO:0000256" key="1">
    <source>
        <dbReference type="SAM" id="SignalP"/>
    </source>
</evidence>
<dbReference type="Proteomes" id="UP000054144">
    <property type="component" value="Unassembled WGS sequence"/>
</dbReference>
<reference evidence="2 3" key="1">
    <citation type="journal article" date="2015" name="Fungal Genet. Biol.">
        <title>Evolution of novel wood decay mechanisms in Agaricales revealed by the genome sequences of Fistulina hepatica and Cylindrobasidium torrendii.</title>
        <authorList>
            <person name="Floudas D."/>
            <person name="Held B.W."/>
            <person name="Riley R."/>
            <person name="Nagy L.G."/>
            <person name="Koehler G."/>
            <person name="Ransdell A.S."/>
            <person name="Younus H."/>
            <person name="Chow J."/>
            <person name="Chiniquy J."/>
            <person name="Lipzen A."/>
            <person name="Tritt A."/>
            <person name="Sun H."/>
            <person name="Haridas S."/>
            <person name="LaButti K."/>
            <person name="Ohm R.A."/>
            <person name="Kues U."/>
            <person name="Blanchette R.A."/>
            <person name="Grigoriev I.V."/>
            <person name="Minto R.E."/>
            <person name="Hibbett D.S."/>
        </authorList>
    </citation>
    <scope>NUCLEOTIDE SEQUENCE [LARGE SCALE GENOMIC DNA]</scope>
    <source>
        <strain evidence="2 3">ATCC 64428</strain>
    </source>
</reference>
<dbReference type="EMBL" id="KN881851">
    <property type="protein sequence ID" value="KIY48224.1"/>
    <property type="molecule type" value="Genomic_DNA"/>
</dbReference>
<feature type="chain" id="PRO_5002316415" evidence="1">
    <location>
        <begin position="23"/>
        <end position="161"/>
    </location>
</feature>
<gene>
    <name evidence="2" type="ORF">FISHEDRAFT_59045</name>
</gene>
<keyword evidence="1" id="KW-0732">Signal</keyword>
<proteinExistence type="predicted"/>
<protein>
    <submittedName>
        <fullName evidence="2">Uncharacterized protein</fullName>
    </submittedName>
</protein>